<name>A0A7W9SS69_ARMRO</name>
<dbReference type="AlphaFoldDB" id="A0A7W9SS69"/>
<gene>
    <name evidence="8" type="ORF">HNQ39_002820</name>
</gene>
<organism evidence="8 9">
    <name type="scientific">Armatimonas rosea</name>
    <dbReference type="NCBI Taxonomy" id="685828"/>
    <lineage>
        <taxon>Bacteria</taxon>
        <taxon>Bacillati</taxon>
        <taxon>Armatimonadota</taxon>
        <taxon>Armatimonadia</taxon>
        <taxon>Armatimonadales</taxon>
        <taxon>Armatimonadaceae</taxon>
        <taxon>Armatimonas</taxon>
    </lineage>
</organism>
<dbReference type="GO" id="GO:0005548">
    <property type="term" value="F:phospholipid transporter activity"/>
    <property type="evidence" value="ECO:0007669"/>
    <property type="project" value="TreeGrafter"/>
</dbReference>
<feature type="transmembrane region" description="Helical" evidence="7">
    <location>
        <begin position="113"/>
        <end position="133"/>
    </location>
</feature>
<sequence>MKADAAEVFEEVGETTTKLLQRVFYRSFEYQGELLTLLGRAVKAIWKEGVHLGDFTRQLTSVGTESVPIVLLTVGFSGAVLALYTVGSLTNLGIGNLLGGIVALSIVRETGPLITAVTLIARVGSGITAEIGAMKTSEQVDALRAMGISPVAYLVVPRLLACLIMGPVTTLFGDAAGVFGGGVIAVNQGQTARQYTDSFRQLLEPNGSDIFEGLLKALVFGAIIALIACREGLETKGGAAGVGRSTNRAVVFTIILVFAADFVLTWFFKAKSVI</sequence>
<dbReference type="NCBIfam" id="TIGR00056">
    <property type="entry name" value="MlaE family lipid ABC transporter permease subunit"/>
    <property type="match status" value="1"/>
</dbReference>
<accession>A0A7W9SS69</accession>
<feature type="transmembrane region" description="Helical" evidence="7">
    <location>
        <begin position="66"/>
        <end position="84"/>
    </location>
</feature>
<comment type="subcellular location">
    <subcellularLocation>
        <location evidence="1">Membrane</location>
        <topology evidence="1">Multi-pass membrane protein</topology>
    </subcellularLocation>
</comment>
<evidence type="ECO:0000256" key="3">
    <source>
        <dbReference type="ARBA" id="ARBA00022448"/>
    </source>
</evidence>
<feature type="transmembrane region" description="Helical" evidence="7">
    <location>
        <begin position="145"/>
        <end position="166"/>
    </location>
</feature>
<dbReference type="PANTHER" id="PTHR30188">
    <property type="entry name" value="ABC TRANSPORTER PERMEASE PROTEIN-RELATED"/>
    <property type="match status" value="1"/>
</dbReference>
<dbReference type="GO" id="GO:0043190">
    <property type="term" value="C:ATP-binding cassette (ABC) transporter complex"/>
    <property type="evidence" value="ECO:0007669"/>
    <property type="project" value="InterPro"/>
</dbReference>
<dbReference type="Proteomes" id="UP000520814">
    <property type="component" value="Unassembled WGS sequence"/>
</dbReference>
<feature type="transmembrane region" description="Helical" evidence="7">
    <location>
        <begin position="249"/>
        <end position="268"/>
    </location>
</feature>
<evidence type="ECO:0000313" key="9">
    <source>
        <dbReference type="Proteomes" id="UP000520814"/>
    </source>
</evidence>
<comment type="similarity">
    <text evidence="2 7">Belongs to the MlaE permease family.</text>
</comment>
<evidence type="ECO:0000313" key="8">
    <source>
        <dbReference type="EMBL" id="MBB6051029.1"/>
    </source>
</evidence>
<keyword evidence="9" id="KW-1185">Reference proteome</keyword>
<evidence type="ECO:0000256" key="4">
    <source>
        <dbReference type="ARBA" id="ARBA00022692"/>
    </source>
</evidence>
<dbReference type="PANTHER" id="PTHR30188:SF4">
    <property type="entry name" value="PROTEIN TRIGALACTOSYLDIACYLGLYCEROL 1, CHLOROPLASTIC"/>
    <property type="match status" value="1"/>
</dbReference>
<dbReference type="RefSeq" id="WP_184197071.1">
    <property type="nucleotide sequence ID" value="NZ_JACHGW010000002.1"/>
</dbReference>
<dbReference type="InterPro" id="IPR003453">
    <property type="entry name" value="ABC_MlaE_roteobac"/>
</dbReference>
<evidence type="ECO:0000256" key="2">
    <source>
        <dbReference type="ARBA" id="ARBA00007556"/>
    </source>
</evidence>
<proteinExistence type="inferred from homology"/>
<keyword evidence="4 7" id="KW-0812">Transmembrane</keyword>
<dbReference type="EMBL" id="JACHGW010000002">
    <property type="protein sequence ID" value="MBB6051029.1"/>
    <property type="molecule type" value="Genomic_DNA"/>
</dbReference>
<evidence type="ECO:0000256" key="5">
    <source>
        <dbReference type="ARBA" id="ARBA00022989"/>
    </source>
</evidence>
<keyword evidence="6 7" id="KW-0472">Membrane</keyword>
<evidence type="ECO:0000256" key="7">
    <source>
        <dbReference type="RuleBase" id="RU362044"/>
    </source>
</evidence>
<keyword evidence="5 7" id="KW-1133">Transmembrane helix</keyword>
<protein>
    <submittedName>
        <fullName evidence="8">Phospholipid/cholesterol/gamma-HCH transport system permease protein</fullName>
    </submittedName>
</protein>
<evidence type="ECO:0000256" key="1">
    <source>
        <dbReference type="ARBA" id="ARBA00004141"/>
    </source>
</evidence>
<dbReference type="Pfam" id="PF02405">
    <property type="entry name" value="MlaE"/>
    <property type="match status" value="1"/>
</dbReference>
<comment type="caution">
    <text evidence="8">The sequence shown here is derived from an EMBL/GenBank/DDBJ whole genome shotgun (WGS) entry which is preliminary data.</text>
</comment>
<keyword evidence="3" id="KW-0813">Transport</keyword>
<dbReference type="InterPro" id="IPR030802">
    <property type="entry name" value="Permease_MalE"/>
</dbReference>
<feature type="transmembrane region" description="Helical" evidence="7">
    <location>
        <begin position="210"/>
        <end position="229"/>
    </location>
</feature>
<evidence type="ECO:0000256" key="6">
    <source>
        <dbReference type="ARBA" id="ARBA00023136"/>
    </source>
</evidence>
<reference evidence="8 9" key="1">
    <citation type="submission" date="2020-08" db="EMBL/GenBank/DDBJ databases">
        <title>Genomic Encyclopedia of Type Strains, Phase IV (KMG-IV): sequencing the most valuable type-strain genomes for metagenomic binning, comparative biology and taxonomic classification.</title>
        <authorList>
            <person name="Goeker M."/>
        </authorList>
    </citation>
    <scope>NUCLEOTIDE SEQUENCE [LARGE SCALE GENOMIC DNA]</scope>
    <source>
        <strain evidence="8 9">DSM 23562</strain>
    </source>
</reference>